<dbReference type="Gene3D" id="2.20.110.10">
    <property type="entry name" value="Histone H3 K4-specific methyltransferase SET7/9 N-terminal domain"/>
    <property type="match status" value="3"/>
</dbReference>
<comment type="caution">
    <text evidence="1">The sequence shown here is derived from an EMBL/GenBank/DDBJ whole genome shotgun (WGS) entry which is preliminary data.</text>
</comment>
<protein>
    <submittedName>
        <fullName evidence="1">Toxin-antitoxin system YwqK family antitoxin</fullName>
    </submittedName>
</protein>
<dbReference type="EMBL" id="JBHTJH010000004">
    <property type="protein sequence ID" value="MFD0861268.1"/>
    <property type="molecule type" value="Genomic_DNA"/>
</dbReference>
<evidence type="ECO:0000313" key="2">
    <source>
        <dbReference type="Proteomes" id="UP001596978"/>
    </source>
</evidence>
<dbReference type="RefSeq" id="WP_386403959.1">
    <property type="nucleotide sequence ID" value="NZ_JBHTJH010000004.1"/>
</dbReference>
<name>A0ABW3CU47_9FLAO</name>
<sequence>MSIRHHIEFIIFLTFNLSVIYAQNTVNGFDSEGKRHGIWKKYYEGTEQLRYEGQFEHGKEIGVFKYYSKKSKQKPIATRAFNTDDDTAQVTYYALNQQVISKGKMRGKLRIGEWLYYHQNSDLIMNKENYKDGVLHGLSQVYYKNGQLLEELHYEDGVLQGAYAKYYPNGQLDHKFVYVDGKIEGPVIYYDVHGKKISEGNYKNNKRVGIWNFYEDGKIVETKNYSPVKNPKFLKKGN</sequence>
<organism evidence="1 2">
    <name type="scientific">Sungkyunkwania multivorans</name>
    <dbReference type="NCBI Taxonomy" id="1173618"/>
    <lineage>
        <taxon>Bacteria</taxon>
        <taxon>Pseudomonadati</taxon>
        <taxon>Bacteroidota</taxon>
        <taxon>Flavobacteriia</taxon>
        <taxon>Flavobacteriales</taxon>
        <taxon>Flavobacteriaceae</taxon>
        <taxon>Sungkyunkwania</taxon>
    </lineage>
</organism>
<gene>
    <name evidence="1" type="ORF">ACFQ1M_03545</name>
</gene>
<proteinExistence type="predicted"/>
<dbReference type="PANTHER" id="PTHR33706:SF1">
    <property type="entry name" value="TPR REPEAT PROTEIN"/>
    <property type="match status" value="1"/>
</dbReference>
<accession>A0ABW3CU47</accession>
<dbReference type="PANTHER" id="PTHR33706">
    <property type="entry name" value="MORN VARIANT REPEAT PROTEIN"/>
    <property type="match status" value="1"/>
</dbReference>
<dbReference type="Proteomes" id="UP001596978">
    <property type="component" value="Unassembled WGS sequence"/>
</dbReference>
<reference evidence="2" key="1">
    <citation type="journal article" date="2019" name="Int. J. Syst. Evol. Microbiol.">
        <title>The Global Catalogue of Microorganisms (GCM) 10K type strain sequencing project: providing services to taxonomists for standard genome sequencing and annotation.</title>
        <authorList>
            <consortium name="The Broad Institute Genomics Platform"/>
            <consortium name="The Broad Institute Genome Sequencing Center for Infectious Disease"/>
            <person name="Wu L."/>
            <person name="Ma J."/>
        </authorList>
    </citation>
    <scope>NUCLEOTIDE SEQUENCE [LARGE SCALE GENOMIC DNA]</scope>
    <source>
        <strain evidence="2">CCUG 62952</strain>
    </source>
</reference>
<dbReference type="InterPro" id="IPR011652">
    <property type="entry name" value="MORN_2"/>
</dbReference>
<keyword evidence="2" id="KW-1185">Reference proteome</keyword>
<evidence type="ECO:0000313" key="1">
    <source>
        <dbReference type="EMBL" id="MFD0861268.1"/>
    </source>
</evidence>
<dbReference type="SUPFAM" id="SSF82185">
    <property type="entry name" value="Histone H3 K4-specific methyltransferase SET7/9 N-terminal domain"/>
    <property type="match status" value="2"/>
</dbReference>
<dbReference type="Pfam" id="PF07661">
    <property type="entry name" value="MORN_2"/>
    <property type="match status" value="2"/>
</dbReference>